<reference evidence="4" key="2">
    <citation type="submission" date="2021-10" db="EMBL/GenBank/DDBJ databases">
        <title>Phylogenomics reveals ancestral predisposition of the termite-cultivated fungus Termitomyces towards a domesticated lifestyle.</title>
        <authorList>
            <person name="Auxier B."/>
            <person name="Grum-Grzhimaylo A."/>
            <person name="Cardenas M.E."/>
            <person name="Lodge J.D."/>
            <person name="Laessoe T."/>
            <person name="Pedersen O."/>
            <person name="Smith M.E."/>
            <person name="Kuyper T.W."/>
            <person name="Franco-Molano E.A."/>
            <person name="Baroni T.J."/>
            <person name="Aanen D.K."/>
        </authorList>
    </citation>
    <scope>NUCLEOTIDE SEQUENCE</scope>
    <source>
        <strain evidence="4">AP01</strain>
        <tissue evidence="4">Mycelium</tissue>
    </source>
</reference>
<evidence type="ECO:0000313" key="5">
    <source>
        <dbReference type="Proteomes" id="UP000775547"/>
    </source>
</evidence>
<keyword evidence="1" id="KW-0175">Coiled coil</keyword>
<evidence type="ECO:0000313" key="4">
    <source>
        <dbReference type="EMBL" id="KAG5641694.1"/>
    </source>
</evidence>
<dbReference type="AlphaFoldDB" id="A0A9P7G0K9"/>
<dbReference type="EMBL" id="JABCKV010000264">
    <property type="protein sequence ID" value="KAG5641694.1"/>
    <property type="molecule type" value="Genomic_DNA"/>
</dbReference>
<feature type="coiled-coil region" evidence="1">
    <location>
        <begin position="54"/>
        <end position="81"/>
    </location>
</feature>
<dbReference type="SUPFAM" id="SSF52047">
    <property type="entry name" value="RNI-like"/>
    <property type="match status" value="1"/>
</dbReference>
<reference evidence="4" key="1">
    <citation type="submission" date="2020-07" db="EMBL/GenBank/DDBJ databases">
        <authorList>
            <person name="Nieuwenhuis M."/>
            <person name="Van De Peppel L.J.J."/>
        </authorList>
    </citation>
    <scope>NUCLEOTIDE SEQUENCE</scope>
    <source>
        <strain evidence="4">AP01</strain>
        <tissue evidence="4">Mycelium</tissue>
    </source>
</reference>
<organism evidence="4 5">
    <name type="scientific">Asterophora parasitica</name>
    <dbReference type="NCBI Taxonomy" id="117018"/>
    <lineage>
        <taxon>Eukaryota</taxon>
        <taxon>Fungi</taxon>
        <taxon>Dikarya</taxon>
        <taxon>Basidiomycota</taxon>
        <taxon>Agaricomycotina</taxon>
        <taxon>Agaricomycetes</taxon>
        <taxon>Agaricomycetidae</taxon>
        <taxon>Agaricales</taxon>
        <taxon>Tricholomatineae</taxon>
        <taxon>Lyophyllaceae</taxon>
        <taxon>Asterophora</taxon>
    </lineage>
</organism>
<feature type="compositionally biased region" description="Acidic residues" evidence="2">
    <location>
        <begin position="459"/>
        <end position="479"/>
    </location>
</feature>
<accession>A0A9P7G0K9</accession>
<dbReference type="Pfam" id="PF12937">
    <property type="entry name" value="F-box-like"/>
    <property type="match status" value="1"/>
</dbReference>
<dbReference type="SUPFAM" id="SSF81383">
    <property type="entry name" value="F-box domain"/>
    <property type="match status" value="1"/>
</dbReference>
<proteinExistence type="predicted"/>
<dbReference type="InterPro" id="IPR036047">
    <property type="entry name" value="F-box-like_dom_sf"/>
</dbReference>
<comment type="caution">
    <text evidence="4">The sequence shown here is derived from an EMBL/GenBank/DDBJ whole genome shotgun (WGS) entry which is preliminary data.</text>
</comment>
<dbReference type="Proteomes" id="UP000775547">
    <property type="component" value="Unassembled WGS sequence"/>
</dbReference>
<feature type="region of interest" description="Disordered" evidence="2">
    <location>
        <begin position="456"/>
        <end position="482"/>
    </location>
</feature>
<name>A0A9P7G0K9_9AGAR</name>
<dbReference type="Gene3D" id="1.20.1280.50">
    <property type="match status" value="1"/>
</dbReference>
<keyword evidence="5" id="KW-1185">Reference proteome</keyword>
<feature type="domain" description="F-box" evidence="3">
    <location>
        <begin position="96"/>
        <end position="145"/>
    </location>
</feature>
<dbReference type="OrthoDB" id="2269034at2759"/>
<evidence type="ECO:0000256" key="2">
    <source>
        <dbReference type="SAM" id="MobiDB-lite"/>
    </source>
</evidence>
<protein>
    <recommendedName>
        <fullName evidence="3">F-box domain-containing protein</fullName>
    </recommendedName>
</protein>
<evidence type="ECO:0000256" key="1">
    <source>
        <dbReference type="SAM" id="Coils"/>
    </source>
</evidence>
<gene>
    <name evidence="4" type="ORF">DXG03_004426</name>
</gene>
<sequence>MEVMVDCEPALAEAFTLATLLGESNSGLSRAERGILSAAICHVDEEIDSSNSTLSALQLQINTTLREMQRVKKRNSTLKAQKKAFLSFGAPLRRFPAEVLSHIFSFHAYEEINSPVSTLLSASQVCRSWRHASLACASLWTKLSIDTRKLQERNLQKLPDVWFRNAKHLRVSFSLNCSPNQYPSPKNLFSCGALDPIFPSFPRISELQLLWPDMNALFTLFQLPRGTFSSLQSLHISTEPLFGKRLRRITSTEVFILAPFLRRAILDIEPIKLWLVSDFVFPWGQLTHLKVIQLLQVNQWLSILSQCTQLQHGFFVLTYGGNDLPIMPHITFPSLTTLTLSFQWGTQQSHVLLPERLENFTFPALQHLTIISNAALLMDELLESFPPSLLRSLTLRDMTLRLDTFLKFLGGCNLLEILRIDLPWLNMPDLRYGWPPDILAPVLDNLKSFEVCISADKPADDEDDDDSTEDDSTENDSTEGDSVIDRARFITPDSLAALLQWWNKSPSPFQRAAVYAYEEAGDFRVSENGYNVVRVNRADTFISGLKSILQDSLFNEATRPSGLILKVKAFKGRAYGIDHPFKLNIFGQVTG</sequence>
<dbReference type="InterPro" id="IPR001810">
    <property type="entry name" value="F-box_dom"/>
</dbReference>
<evidence type="ECO:0000259" key="3">
    <source>
        <dbReference type="Pfam" id="PF12937"/>
    </source>
</evidence>